<accession>A0A834SUN0</accession>
<proteinExistence type="predicted"/>
<organism evidence="2 3">
    <name type="scientific">Senna tora</name>
    <dbReference type="NCBI Taxonomy" id="362788"/>
    <lineage>
        <taxon>Eukaryota</taxon>
        <taxon>Viridiplantae</taxon>
        <taxon>Streptophyta</taxon>
        <taxon>Embryophyta</taxon>
        <taxon>Tracheophyta</taxon>
        <taxon>Spermatophyta</taxon>
        <taxon>Magnoliopsida</taxon>
        <taxon>eudicotyledons</taxon>
        <taxon>Gunneridae</taxon>
        <taxon>Pentapetalae</taxon>
        <taxon>rosids</taxon>
        <taxon>fabids</taxon>
        <taxon>Fabales</taxon>
        <taxon>Fabaceae</taxon>
        <taxon>Caesalpinioideae</taxon>
        <taxon>Cassia clade</taxon>
        <taxon>Senna</taxon>
    </lineage>
</organism>
<evidence type="ECO:0000256" key="1">
    <source>
        <dbReference type="SAM" id="MobiDB-lite"/>
    </source>
</evidence>
<dbReference type="EMBL" id="JAAIUW010000011">
    <property type="protein sequence ID" value="KAF7810057.1"/>
    <property type="molecule type" value="Genomic_DNA"/>
</dbReference>
<name>A0A834SUN0_9FABA</name>
<dbReference type="Proteomes" id="UP000634136">
    <property type="component" value="Unassembled WGS sequence"/>
</dbReference>
<comment type="caution">
    <text evidence="2">The sequence shown here is derived from an EMBL/GenBank/DDBJ whole genome shotgun (WGS) entry which is preliminary data.</text>
</comment>
<sequence length="48" mass="5431">MGAPRRRSCSGLPPSQSLEARGLWLMRPRKSSPEEKDKTLSGLQFWAM</sequence>
<keyword evidence="3" id="KW-1185">Reference proteome</keyword>
<reference evidence="2" key="1">
    <citation type="submission" date="2020-09" db="EMBL/GenBank/DDBJ databases">
        <title>Genome-Enabled Discovery of Anthraquinone Biosynthesis in Senna tora.</title>
        <authorList>
            <person name="Kang S.-H."/>
            <person name="Pandey R.P."/>
            <person name="Lee C.-M."/>
            <person name="Sim J.-S."/>
            <person name="Jeong J.-T."/>
            <person name="Choi B.-S."/>
            <person name="Jung M."/>
            <person name="Ginzburg D."/>
            <person name="Zhao K."/>
            <person name="Won S.Y."/>
            <person name="Oh T.-J."/>
            <person name="Yu Y."/>
            <person name="Kim N.-H."/>
            <person name="Lee O.R."/>
            <person name="Lee T.-H."/>
            <person name="Bashyal P."/>
            <person name="Kim T.-S."/>
            <person name="Lee W.-H."/>
            <person name="Kawkins C."/>
            <person name="Kim C.-K."/>
            <person name="Kim J.S."/>
            <person name="Ahn B.O."/>
            <person name="Rhee S.Y."/>
            <person name="Sohng J.K."/>
        </authorList>
    </citation>
    <scope>NUCLEOTIDE SEQUENCE</scope>
    <source>
        <tissue evidence="2">Leaf</tissue>
    </source>
</reference>
<evidence type="ECO:0000313" key="3">
    <source>
        <dbReference type="Proteomes" id="UP000634136"/>
    </source>
</evidence>
<gene>
    <name evidence="2" type="ORF">G2W53_036800</name>
</gene>
<dbReference type="AlphaFoldDB" id="A0A834SUN0"/>
<protein>
    <submittedName>
        <fullName evidence="2">Uncharacterized protein</fullName>
    </submittedName>
</protein>
<feature type="region of interest" description="Disordered" evidence="1">
    <location>
        <begin position="1"/>
        <end position="48"/>
    </location>
</feature>
<evidence type="ECO:0000313" key="2">
    <source>
        <dbReference type="EMBL" id="KAF7810057.1"/>
    </source>
</evidence>